<dbReference type="AlphaFoldDB" id="A0A9W4E669"/>
<feature type="region of interest" description="Disordered" evidence="1">
    <location>
        <begin position="1"/>
        <end position="109"/>
    </location>
</feature>
<evidence type="ECO:0000313" key="4">
    <source>
        <dbReference type="Proteomes" id="UP001153328"/>
    </source>
</evidence>
<gene>
    <name evidence="3" type="ORF">SBRY_20302</name>
</gene>
<evidence type="ECO:0000313" key="3">
    <source>
        <dbReference type="EMBL" id="CAG7626818.1"/>
    </source>
</evidence>
<reference evidence="3" key="1">
    <citation type="submission" date="2021-06" db="EMBL/GenBank/DDBJ databases">
        <authorList>
            <person name="Arsene-Ploetze F."/>
        </authorList>
    </citation>
    <scope>NUCLEOTIDE SEQUENCE</scope>
    <source>
        <strain evidence="3">SBRY1</strain>
    </source>
</reference>
<dbReference type="EMBL" id="CAJVAX010000012">
    <property type="protein sequence ID" value="CAG7626818.1"/>
    <property type="molecule type" value="Genomic_DNA"/>
</dbReference>
<keyword evidence="4" id="KW-1185">Reference proteome</keyword>
<evidence type="ECO:0000256" key="1">
    <source>
        <dbReference type="SAM" id="MobiDB-lite"/>
    </source>
</evidence>
<protein>
    <submittedName>
        <fullName evidence="3">Uncharacterized protein</fullName>
    </submittedName>
</protein>
<feature type="region of interest" description="Disordered" evidence="1">
    <location>
        <begin position="232"/>
        <end position="256"/>
    </location>
</feature>
<comment type="caution">
    <text evidence="3">The sequence shown here is derived from an EMBL/GenBank/DDBJ whole genome shotgun (WGS) entry which is preliminary data.</text>
</comment>
<proteinExistence type="predicted"/>
<organism evidence="3 4">
    <name type="scientific">Actinacidiphila bryophytorum</name>
    <dbReference type="NCBI Taxonomy" id="1436133"/>
    <lineage>
        <taxon>Bacteria</taxon>
        <taxon>Bacillati</taxon>
        <taxon>Actinomycetota</taxon>
        <taxon>Actinomycetes</taxon>
        <taxon>Kitasatosporales</taxon>
        <taxon>Streptomycetaceae</taxon>
        <taxon>Actinacidiphila</taxon>
    </lineage>
</organism>
<dbReference type="Proteomes" id="UP001153328">
    <property type="component" value="Unassembled WGS sequence"/>
</dbReference>
<accession>A0A9W4E669</accession>
<keyword evidence="2" id="KW-1133">Transmembrane helix</keyword>
<keyword evidence="2" id="KW-0812">Transmembrane</keyword>
<feature type="compositionally biased region" description="Basic and acidic residues" evidence="1">
    <location>
        <begin position="232"/>
        <end position="245"/>
    </location>
</feature>
<sequence>MKQGIHGRGPEPMSNSQPPPNPYGQQPPDPYGQQPPQQPGYGQPQPGYGYPQQQPGYGQPQPGYGQPQPGYGQVPPQQPGYGYPQQQQPQQPYDYGTLPPQQGQGGGSGRRTGIIAGAIVALVAIGAGVFLVVNKSDSGGGLKDDGKKYKLITPETVAADYKIQHDSEFEDTDGFDDDTMTLLSANGMPDARKAQAGYLQGSDVAGRVMSFEGAFGTVKDPQKTADAMMKSLRDDPDKDDKDSKTEFLGQPQTMHPAGAEDAVVECQTAKITDISSGKAYTLSVCLWADYSTVGTVAPFDLTVLTNGTGTGMSAADTADLLAKVRKDVRVPLAG</sequence>
<keyword evidence="2" id="KW-0472">Membrane</keyword>
<evidence type="ECO:0000256" key="2">
    <source>
        <dbReference type="SAM" id="Phobius"/>
    </source>
</evidence>
<feature type="compositionally biased region" description="Pro residues" evidence="1">
    <location>
        <begin position="17"/>
        <end position="30"/>
    </location>
</feature>
<feature type="compositionally biased region" description="Low complexity" evidence="1">
    <location>
        <begin position="31"/>
        <end position="102"/>
    </location>
</feature>
<feature type="transmembrane region" description="Helical" evidence="2">
    <location>
        <begin position="114"/>
        <end position="133"/>
    </location>
</feature>
<name>A0A9W4E669_9ACTN</name>
<dbReference type="RefSeq" id="WP_240164881.1">
    <property type="nucleotide sequence ID" value="NZ_CAJVAX010000012.1"/>
</dbReference>